<reference evidence="7 8" key="1">
    <citation type="submission" date="2020-08" db="EMBL/GenBank/DDBJ databases">
        <title>Genome public.</title>
        <authorList>
            <person name="Liu C."/>
            <person name="Sun Q."/>
        </authorList>
    </citation>
    <scope>NUCLEOTIDE SEQUENCE [LARGE SCALE GENOMIC DNA]</scope>
    <source>
        <strain evidence="7 8">BX17</strain>
    </source>
</reference>
<evidence type="ECO:0000256" key="2">
    <source>
        <dbReference type="ARBA" id="ARBA00022475"/>
    </source>
</evidence>
<feature type="transmembrane region" description="Helical" evidence="6">
    <location>
        <begin position="168"/>
        <end position="188"/>
    </location>
</feature>
<dbReference type="AlphaFoldDB" id="A0A8I0ALP5"/>
<dbReference type="Pfam" id="PF02653">
    <property type="entry name" value="BPD_transp_2"/>
    <property type="match status" value="1"/>
</dbReference>
<dbReference type="GO" id="GO:0005886">
    <property type="term" value="C:plasma membrane"/>
    <property type="evidence" value="ECO:0007669"/>
    <property type="project" value="UniProtKB-SubCell"/>
</dbReference>
<evidence type="ECO:0000256" key="6">
    <source>
        <dbReference type="SAM" id="Phobius"/>
    </source>
</evidence>
<keyword evidence="8" id="KW-1185">Reference proteome</keyword>
<dbReference type="GO" id="GO:0022857">
    <property type="term" value="F:transmembrane transporter activity"/>
    <property type="evidence" value="ECO:0007669"/>
    <property type="project" value="InterPro"/>
</dbReference>
<accession>A0A8I0ALP5</accession>
<name>A0A8I0ALP5_9FIRM</name>
<evidence type="ECO:0000313" key="7">
    <source>
        <dbReference type="EMBL" id="MBC5652574.1"/>
    </source>
</evidence>
<evidence type="ECO:0000256" key="5">
    <source>
        <dbReference type="ARBA" id="ARBA00023136"/>
    </source>
</evidence>
<feature type="transmembrane region" description="Helical" evidence="6">
    <location>
        <begin position="15"/>
        <end position="35"/>
    </location>
</feature>
<feature type="transmembrane region" description="Helical" evidence="6">
    <location>
        <begin position="249"/>
        <end position="268"/>
    </location>
</feature>
<feature type="transmembrane region" description="Helical" evidence="6">
    <location>
        <begin position="129"/>
        <end position="147"/>
    </location>
</feature>
<keyword evidence="3 6" id="KW-0812">Transmembrane</keyword>
<dbReference type="CDD" id="cd06579">
    <property type="entry name" value="TM_PBP1_transp_AraH_like"/>
    <property type="match status" value="1"/>
</dbReference>
<dbReference type="EMBL" id="JACOOT010000038">
    <property type="protein sequence ID" value="MBC5652574.1"/>
    <property type="molecule type" value="Genomic_DNA"/>
</dbReference>
<comment type="caution">
    <text evidence="7">The sequence shown here is derived from an EMBL/GenBank/DDBJ whole genome shotgun (WGS) entry which is preliminary data.</text>
</comment>
<evidence type="ECO:0000256" key="4">
    <source>
        <dbReference type="ARBA" id="ARBA00022989"/>
    </source>
</evidence>
<protein>
    <submittedName>
        <fullName evidence="7">ABC transporter permease</fullName>
    </submittedName>
</protein>
<gene>
    <name evidence="7" type="ORF">H8S54_16060</name>
</gene>
<evidence type="ECO:0000256" key="1">
    <source>
        <dbReference type="ARBA" id="ARBA00004651"/>
    </source>
</evidence>
<evidence type="ECO:0000313" key="8">
    <source>
        <dbReference type="Proteomes" id="UP000652847"/>
    </source>
</evidence>
<dbReference type="RefSeq" id="WP_117852743.1">
    <property type="nucleotide sequence ID" value="NZ_JACOOT010000038.1"/>
</dbReference>
<proteinExistence type="predicted"/>
<dbReference type="Proteomes" id="UP000652847">
    <property type="component" value="Unassembled WGS sequence"/>
</dbReference>
<keyword evidence="4 6" id="KW-1133">Transmembrane helix</keyword>
<keyword evidence="5 6" id="KW-0472">Membrane</keyword>
<sequence>MEKEKNKTASWLKGHVYDVAAYAGLVITIILFLIFSGDKLMYNATTVLQTVAPYAIISLGAVFVYSMGFMDVSVGQQVGVYAILYILISNKMGGTTAGVAVAFIVVLAIALACGAFNGAVAVWLGLPSIVTSLFLMFFFTGAQLLLMEGTGNTSISIQAKIKPMDRNQYTLMLIIAIAVVAVLVTYFFKYTKFGKYTKAIGANEIAAEQSGVNTTKWKVFAYMAFGVTVAIGAFIMLTRTGSAGKGTGTGFAMDVMICLILGGMPLSGGMKSKVSSALVGTFTYVLLSNDLTTMGVDLNMINFLKAVIFIIIVMITCRKRDGVLPR</sequence>
<feature type="transmembrane region" description="Helical" evidence="6">
    <location>
        <begin position="47"/>
        <end position="66"/>
    </location>
</feature>
<feature type="transmembrane region" description="Helical" evidence="6">
    <location>
        <begin position="219"/>
        <end position="237"/>
    </location>
</feature>
<feature type="transmembrane region" description="Helical" evidence="6">
    <location>
        <begin position="100"/>
        <end position="123"/>
    </location>
</feature>
<keyword evidence="2" id="KW-1003">Cell membrane</keyword>
<comment type="subcellular location">
    <subcellularLocation>
        <location evidence="1">Cell membrane</location>
        <topology evidence="1">Multi-pass membrane protein</topology>
    </subcellularLocation>
</comment>
<feature type="transmembrane region" description="Helical" evidence="6">
    <location>
        <begin position="300"/>
        <end position="317"/>
    </location>
</feature>
<organism evidence="7 8">
    <name type="scientific">Blautia segnis</name>
    <dbReference type="NCBI Taxonomy" id="2763030"/>
    <lineage>
        <taxon>Bacteria</taxon>
        <taxon>Bacillati</taxon>
        <taxon>Bacillota</taxon>
        <taxon>Clostridia</taxon>
        <taxon>Lachnospirales</taxon>
        <taxon>Lachnospiraceae</taxon>
        <taxon>Blautia</taxon>
    </lineage>
</organism>
<evidence type="ECO:0000256" key="3">
    <source>
        <dbReference type="ARBA" id="ARBA00022692"/>
    </source>
</evidence>
<dbReference type="InterPro" id="IPR001851">
    <property type="entry name" value="ABC_transp_permease"/>
</dbReference>
<dbReference type="PANTHER" id="PTHR32196">
    <property type="entry name" value="ABC TRANSPORTER PERMEASE PROTEIN YPHD-RELATED-RELATED"/>
    <property type="match status" value="1"/>
</dbReference>